<comment type="similarity">
    <text evidence="2">Belongs to the CD36 family.</text>
</comment>
<evidence type="ECO:0000256" key="6">
    <source>
        <dbReference type="ARBA" id="ARBA00023136"/>
    </source>
</evidence>
<evidence type="ECO:0000313" key="8">
    <source>
        <dbReference type="EMBL" id="CAG7816360.1"/>
    </source>
</evidence>
<feature type="non-terminal residue" evidence="8">
    <location>
        <position position="1"/>
    </location>
</feature>
<dbReference type="GO" id="GO:0005044">
    <property type="term" value="F:scavenger receptor activity"/>
    <property type="evidence" value="ECO:0007669"/>
    <property type="project" value="TreeGrafter"/>
</dbReference>
<name>A0A8J2KK06_9HEXA</name>
<keyword evidence="4" id="KW-0812">Transmembrane</keyword>
<dbReference type="OrthoDB" id="195015at2759"/>
<comment type="caution">
    <text evidence="8">The sequence shown here is derived from an EMBL/GenBank/DDBJ whole genome shotgun (WGS) entry which is preliminary data.</text>
</comment>
<protein>
    <submittedName>
        <fullName evidence="8">Uncharacterized protein</fullName>
    </submittedName>
</protein>
<organism evidence="8 9">
    <name type="scientific">Allacma fusca</name>
    <dbReference type="NCBI Taxonomy" id="39272"/>
    <lineage>
        <taxon>Eukaryota</taxon>
        <taxon>Metazoa</taxon>
        <taxon>Ecdysozoa</taxon>
        <taxon>Arthropoda</taxon>
        <taxon>Hexapoda</taxon>
        <taxon>Collembola</taxon>
        <taxon>Symphypleona</taxon>
        <taxon>Sminthuridae</taxon>
        <taxon>Allacma</taxon>
    </lineage>
</organism>
<dbReference type="PANTHER" id="PTHR11923:SF51">
    <property type="entry name" value="LYSOSOME MEMBRANE PROTEIN 2"/>
    <property type="match status" value="1"/>
</dbReference>
<keyword evidence="6" id="KW-0472">Membrane</keyword>
<dbReference type="GO" id="GO:0005737">
    <property type="term" value="C:cytoplasm"/>
    <property type="evidence" value="ECO:0007669"/>
    <property type="project" value="TreeGrafter"/>
</dbReference>
<evidence type="ECO:0000313" key="9">
    <source>
        <dbReference type="Proteomes" id="UP000708208"/>
    </source>
</evidence>
<dbReference type="AlphaFoldDB" id="A0A8J2KK06"/>
<evidence type="ECO:0000256" key="7">
    <source>
        <dbReference type="ARBA" id="ARBA00023180"/>
    </source>
</evidence>
<dbReference type="Pfam" id="PF01130">
    <property type="entry name" value="CD36"/>
    <property type="match status" value="1"/>
</dbReference>
<comment type="subcellular location">
    <subcellularLocation>
        <location evidence="1">Cell membrane</location>
    </subcellularLocation>
</comment>
<keyword evidence="3" id="KW-1003">Cell membrane</keyword>
<gene>
    <name evidence="8" type="ORF">AFUS01_LOCUS26985</name>
</gene>
<sequence>MLYQHLYTSFANFILNNYFISQNETIIRRGVTVRDISFNGVELIPMYGVLGDFTNAELPSEFGDGTLFAYFNGRNATPSEEFVVKRGTQRQEDLGRIVSFNNQRQLPWWTNPSITPGTTQYCNEINGTDGTIFPPYVRKDTTIRIFADIICRSIYMTFQKEHFLKGIDAYHFEVPWEMIEHPDVNEDNRCFCTDPGYNLAKNCLRGIIRLFACKGGAPITISRPHLIGAS</sequence>
<keyword evidence="7" id="KW-0325">Glycoprotein</keyword>
<dbReference type="GO" id="GO:0005886">
    <property type="term" value="C:plasma membrane"/>
    <property type="evidence" value="ECO:0007669"/>
    <property type="project" value="UniProtKB-SubCell"/>
</dbReference>
<dbReference type="Proteomes" id="UP000708208">
    <property type="component" value="Unassembled WGS sequence"/>
</dbReference>
<evidence type="ECO:0000256" key="5">
    <source>
        <dbReference type="ARBA" id="ARBA00022989"/>
    </source>
</evidence>
<proteinExistence type="inferred from homology"/>
<evidence type="ECO:0000256" key="2">
    <source>
        <dbReference type="ARBA" id="ARBA00010532"/>
    </source>
</evidence>
<evidence type="ECO:0000256" key="1">
    <source>
        <dbReference type="ARBA" id="ARBA00004236"/>
    </source>
</evidence>
<keyword evidence="5" id="KW-1133">Transmembrane helix</keyword>
<dbReference type="EMBL" id="CAJVCH010368035">
    <property type="protein sequence ID" value="CAG7816360.1"/>
    <property type="molecule type" value="Genomic_DNA"/>
</dbReference>
<evidence type="ECO:0000256" key="4">
    <source>
        <dbReference type="ARBA" id="ARBA00022692"/>
    </source>
</evidence>
<reference evidence="8" key="1">
    <citation type="submission" date="2021-06" db="EMBL/GenBank/DDBJ databases">
        <authorList>
            <person name="Hodson N. C."/>
            <person name="Mongue J. A."/>
            <person name="Jaron S. K."/>
        </authorList>
    </citation>
    <scope>NUCLEOTIDE SEQUENCE</scope>
</reference>
<evidence type="ECO:0000256" key="3">
    <source>
        <dbReference type="ARBA" id="ARBA00022475"/>
    </source>
</evidence>
<dbReference type="PANTHER" id="PTHR11923">
    <property type="entry name" value="SCAVENGER RECEPTOR CLASS B TYPE-1 SR-B1"/>
    <property type="match status" value="1"/>
</dbReference>
<keyword evidence="9" id="KW-1185">Reference proteome</keyword>
<accession>A0A8J2KK06</accession>
<dbReference type="InterPro" id="IPR002159">
    <property type="entry name" value="CD36_fam"/>
</dbReference>